<organism evidence="1 2">
    <name type="scientific">Malus baccata</name>
    <name type="common">Siberian crab apple</name>
    <name type="synonym">Pyrus baccata</name>
    <dbReference type="NCBI Taxonomy" id="106549"/>
    <lineage>
        <taxon>Eukaryota</taxon>
        <taxon>Viridiplantae</taxon>
        <taxon>Streptophyta</taxon>
        <taxon>Embryophyta</taxon>
        <taxon>Tracheophyta</taxon>
        <taxon>Spermatophyta</taxon>
        <taxon>Magnoliopsida</taxon>
        <taxon>eudicotyledons</taxon>
        <taxon>Gunneridae</taxon>
        <taxon>Pentapetalae</taxon>
        <taxon>rosids</taxon>
        <taxon>fabids</taxon>
        <taxon>Rosales</taxon>
        <taxon>Rosaceae</taxon>
        <taxon>Amygdaloideae</taxon>
        <taxon>Maleae</taxon>
        <taxon>Malus</taxon>
    </lineage>
</organism>
<evidence type="ECO:0000313" key="1">
    <source>
        <dbReference type="EMBL" id="TQE05791.1"/>
    </source>
</evidence>
<dbReference type="AlphaFoldDB" id="A0A540N406"/>
<sequence length="52" mass="5899">MQSTPLAQHISTPHNLSIPLNTSQHLNTLLTHTIFILSSIRRLHNILVNTFL</sequence>
<keyword evidence="2" id="KW-1185">Reference proteome</keyword>
<comment type="caution">
    <text evidence="1">The sequence shown here is derived from an EMBL/GenBank/DDBJ whole genome shotgun (WGS) entry which is preliminary data.</text>
</comment>
<reference evidence="1 2" key="1">
    <citation type="journal article" date="2019" name="G3 (Bethesda)">
        <title>Sequencing of a Wild Apple (Malus baccata) Genome Unravels the Differences Between Cultivated and Wild Apple Species Regarding Disease Resistance and Cold Tolerance.</title>
        <authorList>
            <person name="Chen X."/>
        </authorList>
    </citation>
    <scope>NUCLEOTIDE SEQUENCE [LARGE SCALE GENOMIC DNA]</scope>
    <source>
        <strain evidence="2">cv. Shandingzi</strain>
        <tissue evidence="1">Leaves</tissue>
    </source>
</reference>
<dbReference type="Proteomes" id="UP000315295">
    <property type="component" value="Unassembled WGS sequence"/>
</dbReference>
<protein>
    <submittedName>
        <fullName evidence="1">Uncharacterized protein</fullName>
    </submittedName>
</protein>
<dbReference type="EMBL" id="VIEB01000115">
    <property type="protein sequence ID" value="TQE05791.1"/>
    <property type="molecule type" value="Genomic_DNA"/>
</dbReference>
<name>A0A540N406_MALBA</name>
<accession>A0A540N406</accession>
<evidence type="ECO:0000313" key="2">
    <source>
        <dbReference type="Proteomes" id="UP000315295"/>
    </source>
</evidence>
<proteinExistence type="predicted"/>
<gene>
    <name evidence="1" type="ORF">C1H46_008610</name>
</gene>